<dbReference type="Pfam" id="PF00009">
    <property type="entry name" value="GTP_EFTU"/>
    <property type="match status" value="1"/>
</dbReference>
<dbReference type="HAMAP" id="MF_00100_B">
    <property type="entry name" value="IF_2_B"/>
    <property type="match status" value="1"/>
</dbReference>
<dbReference type="InterPro" id="IPR036925">
    <property type="entry name" value="TIF_IF2_dom3_sf"/>
</dbReference>
<keyword evidence="2 7" id="KW-0396">Initiation factor</keyword>
<dbReference type="NCBIfam" id="TIGR00231">
    <property type="entry name" value="small_GTP"/>
    <property type="match status" value="1"/>
</dbReference>
<dbReference type="PROSITE" id="PS01176">
    <property type="entry name" value="IF2"/>
    <property type="match status" value="1"/>
</dbReference>
<dbReference type="InterPro" id="IPR000178">
    <property type="entry name" value="TF_IF2_bacterial-like"/>
</dbReference>
<evidence type="ECO:0000256" key="1">
    <source>
        <dbReference type="ARBA" id="ARBA00007733"/>
    </source>
</evidence>
<evidence type="ECO:0000256" key="3">
    <source>
        <dbReference type="ARBA" id="ARBA00022741"/>
    </source>
</evidence>
<keyword evidence="4" id="KW-0648">Protein biosynthesis</keyword>
<dbReference type="GO" id="GO:0005829">
    <property type="term" value="C:cytosol"/>
    <property type="evidence" value="ECO:0007669"/>
    <property type="project" value="TreeGrafter"/>
</dbReference>
<evidence type="ECO:0000259" key="6">
    <source>
        <dbReference type="PROSITE" id="PS51722"/>
    </source>
</evidence>
<dbReference type="InterPro" id="IPR015760">
    <property type="entry name" value="TIF_IF2"/>
</dbReference>
<dbReference type="NCBIfam" id="TIGR00487">
    <property type="entry name" value="IF-2"/>
    <property type="match status" value="1"/>
</dbReference>
<feature type="domain" description="Tr-type G" evidence="6">
    <location>
        <begin position="123"/>
        <end position="296"/>
    </location>
</feature>
<dbReference type="InterPro" id="IPR053905">
    <property type="entry name" value="EF-G-like_DII"/>
</dbReference>
<dbReference type="PANTHER" id="PTHR43381">
    <property type="entry name" value="TRANSLATION INITIATION FACTOR IF-2-RELATED"/>
    <property type="match status" value="1"/>
</dbReference>
<evidence type="ECO:0000256" key="4">
    <source>
        <dbReference type="ARBA" id="ARBA00022917"/>
    </source>
</evidence>
<dbReference type="Pfam" id="PF11987">
    <property type="entry name" value="IF-2"/>
    <property type="match status" value="1"/>
</dbReference>
<dbReference type="SUPFAM" id="SSF50447">
    <property type="entry name" value="Translation proteins"/>
    <property type="match status" value="2"/>
</dbReference>
<evidence type="ECO:0000256" key="5">
    <source>
        <dbReference type="ARBA" id="ARBA00023134"/>
    </source>
</evidence>
<dbReference type="SUPFAM" id="SSF52540">
    <property type="entry name" value="P-loop containing nucleoside triphosphate hydrolases"/>
    <property type="match status" value="1"/>
</dbReference>
<dbReference type="GO" id="GO:0003924">
    <property type="term" value="F:GTPase activity"/>
    <property type="evidence" value="ECO:0007669"/>
    <property type="project" value="InterPro"/>
</dbReference>
<reference evidence="7" key="1">
    <citation type="submission" date="2018-06" db="EMBL/GenBank/DDBJ databases">
        <authorList>
            <person name="Zhirakovskaya E."/>
        </authorList>
    </citation>
    <scope>NUCLEOTIDE SEQUENCE</scope>
</reference>
<dbReference type="SUPFAM" id="SSF52156">
    <property type="entry name" value="Initiation factor IF2/eIF5b, domain 3"/>
    <property type="match status" value="1"/>
</dbReference>
<dbReference type="AlphaFoldDB" id="A0A3B0TP94"/>
<dbReference type="InterPro" id="IPR027417">
    <property type="entry name" value="P-loop_NTPase"/>
</dbReference>
<dbReference type="InterPro" id="IPR005225">
    <property type="entry name" value="Small_GTP-bd"/>
</dbReference>
<dbReference type="PROSITE" id="PS51722">
    <property type="entry name" value="G_TR_2"/>
    <property type="match status" value="1"/>
</dbReference>
<gene>
    <name evidence="7" type="ORF">MNBD_ACTINO02-1969</name>
</gene>
<comment type="similarity">
    <text evidence="1">Belongs to the TRAFAC class translation factor GTPase superfamily. Classic translation factor GTPase family. IF-2 subfamily.</text>
</comment>
<proteinExistence type="inferred from homology"/>
<dbReference type="CDD" id="cd03702">
    <property type="entry name" value="IF2_mtIF2_II"/>
    <property type="match status" value="1"/>
</dbReference>
<dbReference type="Pfam" id="PF22042">
    <property type="entry name" value="EF-G_D2"/>
    <property type="match status" value="1"/>
</dbReference>
<dbReference type="CDD" id="cd03692">
    <property type="entry name" value="mtIF2_IVc"/>
    <property type="match status" value="1"/>
</dbReference>
<dbReference type="InterPro" id="IPR044145">
    <property type="entry name" value="IF2_II"/>
</dbReference>
<name>A0A3B0TP94_9ZZZZ</name>
<sequence>PAPAAEEVFDPVAEAVPPKVLEALEPFGKKKELAENMLLVTPGITVGDFARMIDKRTGDIVKELMGMGEMIPGGGAIPEHALEKLGTAFGYEVLVEETDEEEEPVGPTSHKIEYTDDPASMKLRPAVVTVMGHVDHGKTQLLDTIRQANVIAGEAGGITQHIGAYQVAVGDTTVTFLDTPGHEAFTALRSRGTNVTDIAVIVVAADDSVMPQTAEAISHAQAADVPIIIAINKMDLPAADPFAVRAALTQHNVVVEDLGGDVVAVEMSALKGDGVETLLEMIGLIAEVEEFKANPAAAAIGTVIEAQLEVGRGPVATVIVQRGTLKRGDAIVAGESSGRVRAMFNDKGEQVQSAGPSTPVLVTGWDDVPVAGDMFQVPKNERTARKLADARTADVRASELRVPTATERLGQLLEHLRTSDHAELRVIVKADAHGSLEAIRDSLAKITREDARITIIHGAVGGITANDVMLAEASDAVIYGFNARPDTNARRAAKDSGIDIRTFSIIYELLDDAEKLLLGQLSADQVESFLGVAEVRAVFRAPRLGMVAGSYVTEGEISRNARARLVREGVVIYDGKIATLRRFKDDVQTVATGFECGIGLEKFRDIKEGDTIESYEVNEVART</sequence>
<accession>A0A3B0TP94</accession>
<dbReference type="FunFam" id="3.40.50.10050:FF:000001">
    <property type="entry name" value="Translation initiation factor IF-2"/>
    <property type="match status" value="1"/>
</dbReference>
<dbReference type="EMBL" id="UOEK01000506">
    <property type="protein sequence ID" value="VAW08886.1"/>
    <property type="molecule type" value="Genomic_DNA"/>
</dbReference>
<dbReference type="PANTHER" id="PTHR43381:SF5">
    <property type="entry name" value="TR-TYPE G DOMAIN-CONTAINING PROTEIN"/>
    <property type="match status" value="1"/>
</dbReference>
<dbReference type="CDD" id="cd01887">
    <property type="entry name" value="IF2_eIF5B"/>
    <property type="match status" value="1"/>
</dbReference>
<dbReference type="Gene3D" id="3.40.50.10050">
    <property type="entry name" value="Translation initiation factor IF- 2, domain 3"/>
    <property type="match status" value="1"/>
</dbReference>
<dbReference type="InterPro" id="IPR009000">
    <property type="entry name" value="Transl_B-barrel_sf"/>
</dbReference>
<dbReference type="FunFam" id="3.40.50.300:FF:000019">
    <property type="entry name" value="Translation initiation factor IF-2"/>
    <property type="match status" value="1"/>
</dbReference>
<dbReference type="FunFam" id="2.40.30.10:FF:000007">
    <property type="entry name" value="Translation initiation factor IF-2"/>
    <property type="match status" value="1"/>
</dbReference>
<dbReference type="InterPro" id="IPR000795">
    <property type="entry name" value="T_Tr_GTP-bd_dom"/>
</dbReference>
<dbReference type="InterPro" id="IPR023115">
    <property type="entry name" value="TIF_IF2_dom3"/>
</dbReference>
<dbReference type="Gene3D" id="3.40.50.300">
    <property type="entry name" value="P-loop containing nucleotide triphosphate hydrolases"/>
    <property type="match status" value="1"/>
</dbReference>
<evidence type="ECO:0000256" key="2">
    <source>
        <dbReference type="ARBA" id="ARBA00022540"/>
    </source>
</evidence>
<dbReference type="GO" id="GO:0003743">
    <property type="term" value="F:translation initiation factor activity"/>
    <property type="evidence" value="ECO:0007669"/>
    <property type="project" value="UniProtKB-KW"/>
</dbReference>
<keyword evidence="3" id="KW-0547">Nucleotide-binding</keyword>
<organism evidence="7">
    <name type="scientific">hydrothermal vent metagenome</name>
    <dbReference type="NCBI Taxonomy" id="652676"/>
    <lineage>
        <taxon>unclassified sequences</taxon>
        <taxon>metagenomes</taxon>
        <taxon>ecological metagenomes</taxon>
    </lineage>
</organism>
<evidence type="ECO:0000313" key="7">
    <source>
        <dbReference type="EMBL" id="VAW08886.1"/>
    </source>
</evidence>
<feature type="non-terminal residue" evidence="7">
    <location>
        <position position="1"/>
    </location>
</feature>
<dbReference type="Gene3D" id="2.40.30.10">
    <property type="entry name" value="Translation factors"/>
    <property type="match status" value="2"/>
</dbReference>
<keyword evidence="5" id="KW-0342">GTP-binding</keyword>
<dbReference type="GO" id="GO:0005525">
    <property type="term" value="F:GTP binding"/>
    <property type="evidence" value="ECO:0007669"/>
    <property type="project" value="UniProtKB-KW"/>
</dbReference>
<protein>
    <submittedName>
        <fullName evidence="7">Translation initiation factor 2</fullName>
    </submittedName>
</protein>
<dbReference type="FunFam" id="2.40.30.10:FF:000008">
    <property type="entry name" value="Translation initiation factor IF-2"/>
    <property type="match status" value="1"/>
</dbReference>